<comment type="caution">
    <text evidence="2">The sequence shown here is derived from an EMBL/GenBank/DDBJ whole genome shotgun (WGS) entry which is preliminary data.</text>
</comment>
<name>A0A5N5F8E0_9ROSA</name>
<evidence type="ECO:0000313" key="3">
    <source>
        <dbReference type="Proteomes" id="UP000327157"/>
    </source>
</evidence>
<dbReference type="AlphaFoldDB" id="A0A5N5F8E0"/>
<reference evidence="3" key="2">
    <citation type="submission" date="2019-10" db="EMBL/GenBank/DDBJ databases">
        <title>A de novo genome assembly of a pear dwarfing rootstock.</title>
        <authorList>
            <person name="Wang F."/>
            <person name="Wang J."/>
            <person name="Li S."/>
            <person name="Zhang Y."/>
            <person name="Fang M."/>
            <person name="Ma L."/>
            <person name="Zhao Y."/>
            <person name="Jiang S."/>
        </authorList>
    </citation>
    <scope>NUCLEOTIDE SEQUENCE [LARGE SCALE GENOMIC DNA]</scope>
</reference>
<evidence type="ECO:0000256" key="1">
    <source>
        <dbReference type="SAM" id="MobiDB-lite"/>
    </source>
</evidence>
<evidence type="ECO:0000313" key="2">
    <source>
        <dbReference type="EMBL" id="KAB2597360.1"/>
    </source>
</evidence>
<dbReference type="Proteomes" id="UP000327157">
    <property type="component" value="Chromosome 1"/>
</dbReference>
<feature type="region of interest" description="Disordered" evidence="1">
    <location>
        <begin position="1"/>
        <end position="23"/>
    </location>
</feature>
<proteinExistence type="predicted"/>
<organism evidence="2 3">
    <name type="scientific">Pyrus ussuriensis x Pyrus communis</name>
    <dbReference type="NCBI Taxonomy" id="2448454"/>
    <lineage>
        <taxon>Eukaryota</taxon>
        <taxon>Viridiplantae</taxon>
        <taxon>Streptophyta</taxon>
        <taxon>Embryophyta</taxon>
        <taxon>Tracheophyta</taxon>
        <taxon>Spermatophyta</taxon>
        <taxon>Magnoliopsida</taxon>
        <taxon>eudicotyledons</taxon>
        <taxon>Gunneridae</taxon>
        <taxon>Pentapetalae</taxon>
        <taxon>rosids</taxon>
        <taxon>fabids</taxon>
        <taxon>Rosales</taxon>
        <taxon>Rosaceae</taxon>
        <taxon>Amygdaloideae</taxon>
        <taxon>Maleae</taxon>
        <taxon>Pyrus</taxon>
    </lineage>
</organism>
<accession>A0A5N5F8E0</accession>
<protein>
    <submittedName>
        <fullName evidence="2">S ribonuclease</fullName>
    </submittedName>
</protein>
<reference evidence="2 3" key="3">
    <citation type="submission" date="2019-11" db="EMBL/GenBank/DDBJ databases">
        <title>A de novo genome assembly of a pear dwarfing rootstock.</title>
        <authorList>
            <person name="Wang F."/>
            <person name="Wang J."/>
            <person name="Li S."/>
            <person name="Zhang Y."/>
            <person name="Fang M."/>
            <person name="Ma L."/>
            <person name="Zhao Y."/>
            <person name="Jiang S."/>
        </authorList>
    </citation>
    <scope>NUCLEOTIDE SEQUENCE [LARGE SCALE GENOMIC DNA]</scope>
    <source>
        <strain evidence="2">S2</strain>
        <tissue evidence="2">Leaf</tissue>
    </source>
</reference>
<reference evidence="2 3" key="1">
    <citation type="submission" date="2019-09" db="EMBL/GenBank/DDBJ databases">
        <authorList>
            <person name="Ou C."/>
        </authorList>
    </citation>
    <scope>NUCLEOTIDE SEQUENCE [LARGE SCALE GENOMIC DNA]</scope>
    <source>
        <strain evidence="2">S2</strain>
        <tissue evidence="2">Leaf</tissue>
    </source>
</reference>
<keyword evidence="3" id="KW-1185">Reference proteome</keyword>
<dbReference type="EMBL" id="SMOL01000768">
    <property type="protein sequence ID" value="KAB2597360.1"/>
    <property type="molecule type" value="Genomic_DNA"/>
</dbReference>
<gene>
    <name evidence="2" type="ORF">D8674_000280</name>
</gene>
<sequence length="287" mass="31724">MAGNTTFAHAQPFHRSTRSQATRNFSRAVTDDQVPTFSSTQAKNFFSVVAARKVVLERRIIWDDLSLADAIHSNDLVKWIWFDFIRGNVLGTSYNGNPTLESARVLFAMLIHCDMSFGFLIFKSIIGSTIHPCLITQLCKRAGVQKRPDDLCPRTIKDLDRNIINLSNVMYDVAQVNPRPSKINSLRKKIVDFKSLIRQSASSPLVSHSVSTPSLSQTSMNLPSFVLEPSLRPPKLGKHIQFTCSSVKDKDAEGFGNGTHTGDALVEDAIAAGSLIGSDDSLQLKEF</sequence>